<dbReference type="Proteomes" id="UP000070133">
    <property type="component" value="Unassembled WGS sequence"/>
</dbReference>
<evidence type="ECO:0000256" key="2">
    <source>
        <dbReference type="ARBA" id="ARBA00022980"/>
    </source>
</evidence>
<dbReference type="FunFam" id="2.30.30.790:FF:000007">
    <property type="entry name" value="Mitochondrial ribosomal protein, putative"/>
    <property type="match status" value="1"/>
</dbReference>
<dbReference type="Pfam" id="PF01245">
    <property type="entry name" value="Ribosomal_L19"/>
    <property type="match status" value="1"/>
</dbReference>
<organism evidence="5 6">
    <name type="scientific">Pseudocercospora eumusae</name>
    <dbReference type="NCBI Taxonomy" id="321146"/>
    <lineage>
        <taxon>Eukaryota</taxon>
        <taxon>Fungi</taxon>
        <taxon>Dikarya</taxon>
        <taxon>Ascomycota</taxon>
        <taxon>Pezizomycotina</taxon>
        <taxon>Dothideomycetes</taxon>
        <taxon>Dothideomycetidae</taxon>
        <taxon>Mycosphaerellales</taxon>
        <taxon>Mycosphaerellaceae</taxon>
        <taxon>Pseudocercospora</taxon>
    </lineage>
</organism>
<dbReference type="PANTHER" id="PTHR15680:SF9">
    <property type="entry name" value="LARGE RIBOSOMAL SUBUNIT PROTEIN BL19M"/>
    <property type="match status" value="1"/>
</dbReference>
<dbReference type="InterPro" id="IPR038657">
    <property type="entry name" value="Ribosomal_bL19_sf"/>
</dbReference>
<dbReference type="EMBL" id="LFZN01000030">
    <property type="protein sequence ID" value="KXT03429.1"/>
    <property type="molecule type" value="Genomic_DNA"/>
</dbReference>
<feature type="region of interest" description="Disordered" evidence="4">
    <location>
        <begin position="102"/>
        <end position="133"/>
    </location>
</feature>
<dbReference type="PANTHER" id="PTHR15680">
    <property type="entry name" value="RIBOSOMAL PROTEIN L19"/>
    <property type="match status" value="1"/>
</dbReference>
<dbReference type="GO" id="GO:0003735">
    <property type="term" value="F:structural constituent of ribosome"/>
    <property type="evidence" value="ECO:0007669"/>
    <property type="project" value="InterPro"/>
</dbReference>
<evidence type="ECO:0000256" key="1">
    <source>
        <dbReference type="ARBA" id="ARBA00005781"/>
    </source>
</evidence>
<feature type="region of interest" description="Disordered" evidence="4">
    <location>
        <begin position="1"/>
        <end position="21"/>
    </location>
</feature>
<keyword evidence="6" id="KW-1185">Reference proteome</keyword>
<proteinExistence type="inferred from homology"/>
<accession>A0A139HM43</accession>
<dbReference type="Gene3D" id="2.30.30.790">
    <property type="match status" value="1"/>
</dbReference>
<evidence type="ECO:0000313" key="6">
    <source>
        <dbReference type="Proteomes" id="UP000070133"/>
    </source>
</evidence>
<comment type="similarity">
    <text evidence="1">Belongs to the bacterial ribosomal protein bL19 family.</text>
</comment>
<dbReference type="GO" id="GO:0005762">
    <property type="term" value="C:mitochondrial large ribosomal subunit"/>
    <property type="evidence" value="ECO:0007669"/>
    <property type="project" value="TreeGrafter"/>
</dbReference>
<keyword evidence="2" id="KW-0689">Ribosomal protein</keyword>
<dbReference type="SUPFAM" id="SSF50104">
    <property type="entry name" value="Translation proteins SH3-like domain"/>
    <property type="match status" value="1"/>
</dbReference>
<sequence length="319" mass="35869">MRAAGEARSDCISRPYGTSNRSRSDLVVMGSLSPMTMHLSGVPASSATFTSLLPMPKQHTFKDMATSIQPARPLAGLKQALRQCRAERQRYRAYATAPMTESTRQPLYPSLTPKASSYGYNEPTKGFRPSQATKQNRFNDGLRKIPTIPPPRSTLKVCKDPVKIIYNDQLKVLDPTGARTRLFSKKNPERVQPGDILLVRTKNGDDFSGVCLNVRQRHSPIDTAILLRNHLTKIGVEMWFKVYSPNVEGIEIVQRKEKRARRAKLYYLRQPRHDIGSVENIVRAYQRARAGANLKSRGAKGRDANSHAKNIKSKKSKKK</sequence>
<dbReference type="GO" id="GO:0006412">
    <property type="term" value="P:translation"/>
    <property type="evidence" value="ECO:0007669"/>
    <property type="project" value="InterPro"/>
</dbReference>
<feature type="region of interest" description="Disordered" evidence="4">
    <location>
        <begin position="292"/>
        <end position="319"/>
    </location>
</feature>
<feature type="compositionally biased region" description="Basic and acidic residues" evidence="4">
    <location>
        <begin position="1"/>
        <end position="11"/>
    </location>
</feature>
<dbReference type="InterPro" id="IPR001857">
    <property type="entry name" value="Ribosomal_bL19"/>
</dbReference>
<gene>
    <name evidence="5" type="ORF">AC578_1555</name>
</gene>
<dbReference type="AlphaFoldDB" id="A0A139HM43"/>
<name>A0A139HM43_9PEZI</name>
<protein>
    <recommendedName>
        <fullName evidence="7">Ribosomal protein L19</fullName>
    </recommendedName>
</protein>
<reference evidence="5 6" key="1">
    <citation type="submission" date="2015-07" db="EMBL/GenBank/DDBJ databases">
        <title>Comparative genomics of the Sigatoka disease complex on banana suggests a link between parallel evolutionary changes in Pseudocercospora fijiensis and Pseudocercospora eumusae and increased virulence on the banana host.</title>
        <authorList>
            <person name="Chang T.-C."/>
            <person name="Salvucci A."/>
            <person name="Crous P.W."/>
            <person name="Stergiopoulos I."/>
        </authorList>
    </citation>
    <scope>NUCLEOTIDE SEQUENCE [LARGE SCALE GENOMIC DNA]</scope>
    <source>
        <strain evidence="5 6">CBS 114824</strain>
    </source>
</reference>
<dbReference type="STRING" id="321146.A0A139HM43"/>
<feature type="compositionally biased region" description="Basic residues" evidence="4">
    <location>
        <begin position="309"/>
        <end position="319"/>
    </location>
</feature>
<evidence type="ECO:0008006" key="7">
    <source>
        <dbReference type="Google" id="ProtNLM"/>
    </source>
</evidence>
<evidence type="ECO:0000256" key="4">
    <source>
        <dbReference type="SAM" id="MobiDB-lite"/>
    </source>
</evidence>
<keyword evidence="3" id="KW-0687">Ribonucleoprotein</keyword>
<comment type="caution">
    <text evidence="5">The sequence shown here is derived from an EMBL/GenBank/DDBJ whole genome shotgun (WGS) entry which is preliminary data.</text>
</comment>
<dbReference type="OrthoDB" id="432645at2759"/>
<dbReference type="InterPro" id="IPR008991">
    <property type="entry name" value="Translation_prot_SH3-like_sf"/>
</dbReference>
<evidence type="ECO:0000313" key="5">
    <source>
        <dbReference type="EMBL" id="KXT03429.1"/>
    </source>
</evidence>
<evidence type="ECO:0000256" key="3">
    <source>
        <dbReference type="ARBA" id="ARBA00023274"/>
    </source>
</evidence>